<name>A0ABU3GA78_9MICO</name>
<dbReference type="RefSeq" id="WP_311861548.1">
    <property type="nucleotide sequence ID" value="NZ_JAUZVV010000001.1"/>
</dbReference>
<feature type="domain" description="Glycosyltransferase subfamily 4-like N-terminal" evidence="4">
    <location>
        <begin position="3"/>
        <end position="148"/>
    </location>
</feature>
<evidence type="ECO:0000313" key="6">
    <source>
        <dbReference type="Proteomes" id="UP001251849"/>
    </source>
</evidence>
<evidence type="ECO:0000259" key="3">
    <source>
        <dbReference type="Pfam" id="PF00534"/>
    </source>
</evidence>
<dbReference type="SUPFAM" id="SSF53756">
    <property type="entry name" value="UDP-Glycosyltransferase/glycogen phosphorylase"/>
    <property type="match status" value="1"/>
</dbReference>
<dbReference type="CDD" id="cd03801">
    <property type="entry name" value="GT4_PimA-like"/>
    <property type="match status" value="1"/>
</dbReference>
<evidence type="ECO:0000313" key="5">
    <source>
        <dbReference type="EMBL" id="MDT3316720.1"/>
    </source>
</evidence>
<dbReference type="GO" id="GO:0016757">
    <property type="term" value="F:glycosyltransferase activity"/>
    <property type="evidence" value="ECO:0007669"/>
    <property type="project" value="UniProtKB-KW"/>
</dbReference>
<proteinExistence type="predicted"/>
<gene>
    <name evidence="5" type="ORF">Q9S71_07760</name>
</gene>
<sequence length="345" mass="37874">MTETLLRVLRESGYSVELASRPFSVAASEVGRASVSKVLRIPIFISRIYRVCRAADDGALIFFVTNRPASFLVDCAAAALIRLLGVRRVDYVHTVGFADLAKRGRVWRSLVRWFIAGADETVCLTNSLASDLEELSASKITIIPNTVPDRVPLSRFENRDRSRVRVALFMSNLLPEKGASTFVRLASVLAARLPDVVFRLAGSSNDDRILALLRHQIDEAQMSERIFLLGHVDGEKKWEELAAADVLVFPSEYRFEAQPLTILEAGSVGTATVAYGVGGIPETLAVGLGEAVTPGAFDELVSSVERTLSRARIDDDRLDIADSYAVNFGEDVFRDRWTALLGNLT</sequence>
<keyword evidence="1 5" id="KW-0328">Glycosyltransferase</keyword>
<dbReference type="Pfam" id="PF00534">
    <property type="entry name" value="Glycos_transf_1"/>
    <property type="match status" value="1"/>
</dbReference>
<dbReference type="InterPro" id="IPR001296">
    <property type="entry name" value="Glyco_trans_1"/>
</dbReference>
<keyword evidence="6" id="KW-1185">Reference proteome</keyword>
<dbReference type="InterPro" id="IPR028098">
    <property type="entry name" value="Glyco_trans_4-like_N"/>
</dbReference>
<reference evidence="5 6" key="1">
    <citation type="submission" date="2023-08" db="EMBL/GenBank/DDBJ databases">
        <title>Microbacterium aquilitoris sp. nov. and Microbacterium gwkjibeachense sp. nov., isolated from beach.</title>
        <authorList>
            <person name="Lee S.D."/>
            <person name="Yang H."/>
            <person name="Kim I."/>
        </authorList>
    </citation>
    <scope>NUCLEOTIDE SEQUENCE [LARGE SCALE GENOMIC DNA]</scope>
    <source>
        <strain evidence="5 6">KSW4-11</strain>
    </source>
</reference>
<dbReference type="Gene3D" id="3.40.50.2000">
    <property type="entry name" value="Glycogen Phosphorylase B"/>
    <property type="match status" value="2"/>
</dbReference>
<dbReference type="EC" id="2.4.-.-" evidence="5"/>
<feature type="domain" description="Glycosyl transferase family 1" evidence="3">
    <location>
        <begin position="155"/>
        <end position="309"/>
    </location>
</feature>
<organism evidence="5 6">
    <name type="scientific">Microbacterium gawkjiense</name>
    <dbReference type="NCBI Taxonomy" id="3067309"/>
    <lineage>
        <taxon>Bacteria</taxon>
        <taxon>Bacillati</taxon>
        <taxon>Actinomycetota</taxon>
        <taxon>Actinomycetes</taxon>
        <taxon>Micrococcales</taxon>
        <taxon>Microbacteriaceae</taxon>
        <taxon>Microbacterium</taxon>
    </lineage>
</organism>
<evidence type="ECO:0000256" key="1">
    <source>
        <dbReference type="ARBA" id="ARBA00022676"/>
    </source>
</evidence>
<accession>A0ABU3GA78</accession>
<dbReference type="Pfam" id="PF13439">
    <property type="entry name" value="Glyco_transf_4"/>
    <property type="match status" value="1"/>
</dbReference>
<dbReference type="Proteomes" id="UP001251849">
    <property type="component" value="Unassembled WGS sequence"/>
</dbReference>
<dbReference type="PANTHER" id="PTHR12526">
    <property type="entry name" value="GLYCOSYLTRANSFERASE"/>
    <property type="match status" value="1"/>
</dbReference>
<keyword evidence="2 5" id="KW-0808">Transferase</keyword>
<evidence type="ECO:0000259" key="4">
    <source>
        <dbReference type="Pfam" id="PF13439"/>
    </source>
</evidence>
<dbReference type="EMBL" id="JAUZVV010000001">
    <property type="protein sequence ID" value="MDT3316720.1"/>
    <property type="molecule type" value="Genomic_DNA"/>
</dbReference>
<comment type="caution">
    <text evidence="5">The sequence shown here is derived from an EMBL/GenBank/DDBJ whole genome shotgun (WGS) entry which is preliminary data.</text>
</comment>
<evidence type="ECO:0000256" key="2">
    <source>
        <dbReference type="ARBA" id="ARBA00022679"/>
    </source>
</evidence>
<protein>
    <submittedName>
        <fullName evidence="5">Glycosyltransferase family 4 protein</fullName>
        <ecNumber evidence="5">2.4.-.-</ecNumber>
    </submittedName>
</protein>